<dbReference type="SUPFAM" id="SSF63825">
    <property type="entry name" value="YWTD domain"/>
    <property type="match status" value="1"/>
</dbReference>
<reference evidence="1 2" key="1">
    <citation type="submission" date="2020-02" db="EMBL/GenBank/DDBJ databases">
        <authorList>
            <person name="Zheng R.K."/>
            <person name="Sun C.M."/>
        </authorList>
    </citation>
    <scope>NUCLEOTIDE SEQUENCE [LARGE SCALE GENOMIC DNA]</scope>
    <source>
        <strain evidence="2">rifampicinis</strain>
    </source>
</reference>
<dbReference type="AlphaFoldDB" id="A0A7S8E7Y7"/>
<proteinExistence type="predicted"/>
<name>A0A7S8E7Y7_9CHLR</name>
<evidence type="ECO:0000313" key="1">
    <source>
        <dbReference type="EMBL" id="QPC82014.1"/>
    </source>
</evidence>
<evidence type="ECO:0000313" key="2">
    <source>
        <dbReference type="Proteomes" id="UP000594468"/>
    </source>
</evidence>
<evidence type="ECO:0008006" key="3">
    <source>
        <dbReference type="Google" id="ProtNLM"/>
    </source>
</evidence>
<dbReference type="Gene3D" id="2.120.10.30">
    <property type="entry name" value="TolB, C-terminal domain"/>
    <property type="match status" value="1"/>
</dbReference>
<dbReference type="Proteomes" id="UP000594468">
    <property type="component" value="Chromosome"/>
</dbReference>
<protein>
    <recommendedName>
        <fullName evidence="3">SMP-30/Gluconolactonase/LRE-like region domain-containing protein</fullName>
    </recommendedName>
</protein>
<organism evidence="1 2">
    <name type="scientific">Phototrophicus methaneseepsis</name>
    <dbReference type="NCBI Taxonomy" id="2710758"/>
    <lineage>
        <taxon>Bacteria</taxon>
        <taxon>Bacillati</taxon>
        <taxon>Chloroflexota</taxon>
        <taxon>Candidatus Thermofontia</taxon>
        <taxon>Phototrophicales</taxon>
        <taxon>Phototrophicaceae</taxon>
        <taxon>Phototrophicus</taxon>
    </lineage>
</organism>
<accession>A0A7S8E7Y7</accession>
<sequence length="365" mass="39514">MTPQIVLTQEMPPLIRVATRLQNPRGVAFLPSGEMIVGEAGMGINPTSRLDQTGRISLFRDVNGDGDYDDADERTPIAEKLPGYNILYQFNPGRDEIVGVGDVLTLPDGRIFFTLDDNFETISIVEVSADLNVEGNLMRLPSTLNAIVYVEETGLIYVTESSSNSLSAVTLAGEVTRIATFDMLAHGQQAVPSGIAYDATTGDLLVTLFSGQLWDYNDAILSFMPGDAKVVRVNPETGLITDEITGLTTAVDVAVDELGNIYVLEMTTQWPTPVITHDFDLFDPSGSPDPGGYLRYSGRLQMYPAEGGRPVTLADKLDAPTNITYYEGALYVSVGQGTPGRLVWGDGELSRIVGEIYQIPLLGHD</sequence>
<dbReference type="EMBL" id="CP062983">
    <property type="protein sequence ID" value="QPC82014.1"/>
    <property type="molecule type" value="Genomic_DNA"/>
</dbReference>
<dbReference type="RefSeq" id="WP_195170084.1">
    <property type="nucleotide sequence ID" value="NZ_CP062983.1"/>
</dbReference>
<dbReference type="InterPro" id="IPR011042">
    <property type="entry name" value="6-blade_b-propeller_TolB-like"/>
</dbReference>
<gene>
    <name evidence="1" type="ORF">G4Y79_20350</name>
</gene>
<keyword evidence="2" id="KW-1185">Reference proteome</keyword>
<dbReference type="KEGG" id="pmet:G4Y79_20350"/>